<reference evidence="2 3" key="1">
    <citation type="submission" date="2021-07" db="EMBL/GenBank/DDBJ databases">
        <title>Prevalence and characterization of methicillin-resistant Macrococcus spp. in food producing animals and meat in Switzerland in 2019.</title>
        <authorList>
            <person name="Keller J.E."/>
            <person name="Schwendener S."/>
            <person name="Neuenschwander J."/>
            <person name="Overesch G."/>
            <person name="Perreten V."/>
        </authorList>
    </citation>
    <scope>NUCLEOTIDE SEQUENCE [LARGE SCALE GENOMIC DNA]</scope>
    <source>
        <strain evidence="2 3">19Msa0936</strain>
    </source>
</reference>
<keyword evidence="3" id="KW-1185">Reference proteome</keyword>
<dbReference type="Pfam" id="PF13630">
    <property type="entry name" value="SdpI"/>
    <property type="match status" value="1"/>
</dbReference>
<dbReference type="Proteomes" id="UP000826802">
    <property type="component" value="Chromosome"/>
</dbReference>
<sequence>MITIIMAIALYIIVTLLYKTILTEKPNYFAGYRTPRSLQSEKHWQFAQEYSTKLIQKLCPFLLIIGIIQLVIELTIGYEEQSSIVSIILLLITVIIVYLKTENRLKKL</sequence>
<feature type="transmembrane region" description="Helical" evidence="1">
    <location>
        <begin position="6"/>
        <end position="23"/>
    </location>
</feature>
<accession>A0AAJ4PBQ3</accession>
<dbReference type="AlphaFoldDB" id="A0AAJ4PBQ3"/>
<evidence type="ECO:0000256" key="1">
    <source>
        <dbReference type="SAM" id="Phobius"/>
    </source>
</evidence>
<proteinExistence type="predicted"/>
<keyword evidence="1" id="KW-0472">Membrane</keyword>
<dbReference type="RefSeq" id="WP_219503478.1">
    <property type="nucleotide sequence ID" value="NZ_CP079981.1"/>
</dbReference>
<evidence type="ECO:0000313" key="2">
    <source>
        <dbReference type="EMBL" id="QYA42751.1"/>
    </source>
</evidence>
<organism evidence="2 3">
    <name type="scientific">Macrococcoides bohemicum</name>
    <dbReference type="NCBI Taxonomy" id="1903056"/>
    <lineage>
        <taxon>Bacteria</taxon>
        <taxon>Bacillati</taxon>
        <taxon>Bacillota</taxon>
        <taxon>Bacilli</taxon>
        <taxon>Bacillales</taxon>
        <taxon>Staphylococcaceae</taxon>
        <taxon>Macrococcoides</taxon>
    </lineage>
</organism>
<gene>
    <name evidence="2" type="ORF">KYI11_02080</name>
</gene>
<feature type="transmembrane region" description="Helical" evidence="1">
    <location>
        <begin position="82"/>
        <end position="99"/>
    </location>
</feature>
<evidence type="ECO:0000313" key="3">
    <source>
        <dbReference type="Proteomes" id="UP000826802"/>
    </source>
</evidence>
<dbReference type="InterPro" id="IPR025962">
    <property type="entry name" value="SdpI/YhfL"/>
</dbReference>
<keyword evidence="1" id="KW-1133">Transmembrane helix</keyword>
<protein>
    <submittedName>
        <fullName evidence="2">SdpI family protein</fullName>
    </submittedName>
</protein>
<dbReference type="EMBL" id="CP079981">
    <property type="protein sequence ID" value="QYA42751.1"/>
    <property type="molecule type" value="Genomic_DNA"/>
</dbReference>
<name>A0AAJ4PBQ3_9STAP</name>
<feature type="transmembrane region" description="Helical" evidence="1">
    <location>
        <begin position="58"/>
        <end position="76"/>
    </location>
</feature>
<keyword evidence="1" id="KW-0812">Transmembrane</keyword>